<dbReference type="Gene3D" id="3.40.50.1110">
    <property type="entry name" value="SGNH hydrolase"/>
    <property type="match status" value="1"/>
</dbReference>
<feature type="transmembrane region" description="Helical" evidence="1">
    <location>
        <begin position="15"/>
        <end position="40"/>
    </location>
</feature>
<evidence type="ECO:0000313" key="2">
    <source>
        <dbReference type="Proteomes" id="UP000504606"/>
    </source>
</evidence>
<name>A0A9C6XAY2_FRAOC</name>
<dbReference type="KEGG" id="foc:113202726"/>
<evidence type="ECO:0000313" key="3">
    <source>
        <dbReference type="RefSeq" id="XP_052132485.1"/>
    </source>
</evidence>
<keyword evidence="1" id="KW-1133">Transmembrane helix</keyword>
<dbReference type="AlphaFoldDB" id="A0A9C6XAY2"/>
<reference evidence="3" key="1">
    <citation type="submission" date="2025-08" db="UniProtKB">
        <authorList>
            <consortium name="RefSeq"/>
        </authorList>
    </citation>
    <scope>IDENTIFICATION</scope>
    <source>
        <tissue evidence="3">Whole organism</tissue>
    </source>
</reference>
<keyword evidence="2" id="KW-1185">Reference proteome</keyword>
<sequence length="325" mass="36616">MNCNWKVNNMFHAVILWKIFFVLLGNGSCRLLFSCFLYWLNREMDNSQYVVCFGADSALKLITHRGRGVFRGGHRGYRGRGYGSGRGVLHVNSRGGFNIRGSACYPRSRGWSDRGNRYAVRYVRGGRNMSLKSLEVPDKQDDVSDIKCPVIRNVSVIGDSFALRLAKYCDSTVKGKYKLCEGGLTMNQMKLRISECDGSIFTTGSVVMLMGMNDVSKVNVNDYDGEMFSLISKLKSVAPEVVFYICSLPMLLGDASQRISHFNKVVDTVTRLDASLMKIDLQSVLHSNGQIDTKFYEKMYKSDFFDIHPNSKGLEIISGVIFNHF</sequence>
<evidence type="ECO:0000256" key="1">
    <source>
        <dbReference type="SAM" id="Phobius"/>
    </source>
</evidence>
<dbReference type="SUPFAM" id="SSF52266">
    <property type="entry name" value="SGNH hydrolase"/>
    <property type="match status" value="1"/>
</dbReference>
<dbReference type="GeneID" id="113202726"/>
<accession>A0A9C6XAY2</accession>
<dbReference type="InterPro" id="IPR036514">
    <property type="entry name" value="SGNH_hydro_sf"/>
</dbReference>
<proteinExistence type="predicted"/>
<keyword evidence="1" id="KW-0812">Transmembrane</keyword>
<protein>
    <submittedName>
        <fullName evidence="3">Uncharacterized protein LOC113202726</fullName>
    </submittedName>
</protein>
<dbReference type="CDD" id="cd00229">
    <property type="entry name" value="SGNH_hydrolase"/>
    <property type="match status" value="1"/>
</dbReference>
<dbReference type="RefSeq" id="XP_052132485.1">
    <property type="nucleotide sequence ID" value="XM_052276525.1"/>
</dbReference>
<organism evidence="2 3">
    <name type="scientific">Frankliniella occidentalis</name>
    <name type="common">Western flower thrips</name>
    <name type="synonym">Euthrips occidentalis</name>
    <dbReference type="NCBI Taxonomy" id="133901"/>
    <lineage>
        <taxon>Eukaryota</taxon>
        <taxon>Metazoa</taxon>
        <taxon>Ecdysozoa</taxon>
        <taxon>Arthropoda</taxon>
        <taxon>Hexapoda</taxon>
        <taxon>Insecta</taxon>
        <taxon>Pterygota</taxon>
        <taxon>Neoptera</taxon>
        <taxon>Paraneoptera</taxon>
        <taxon>Thysanoptera</taxon>
        <taxon>Terebrantia</taxon>
        <taxon>Thripoidea</taxon>
        <taxon>Thripidae</taxon>
        <taxon>Frankliniella</taxon>
    </lineage>
</organism>
<gene>
    <name evidence="3" type="primary">LOC113202726</name>
</gene>
<dbReference type="Proteomes" id="UP000504606">
    <property type="component" value="Unplaced"/>
</dbReference>
<keyword evidence="1" id="KW-0472">Membrane</keyword>